<name>A0A6V8L3R6_9ACTN</name>
<organism evidence="1 2">
    <name type="scientific">Phytohabitans rumicis</name>
    <dbReference type="NCBI Taxonomy" id="1076125"/>
    <lineage>
        <taxon>Bacteria</taxon>
        <taxon>Bacillati</taxon>
        <taxon>Actinomycetota</taxon>
        <taxon>Actinomycetes</taxon>
        <taxon>Micromonosporales</taxon>
        <taxon>Micromonosporaceae</taxon>
    </lineage>
</organism>
<dbReference type="AlphaFoldDB" id="A0A6V8L3R6"/>
<reference evidence="1 2" key="1">
    <citation type="submission" date="2020-03" db="EMBL/GenBank/DDBJ databases">
        <title>Whole genome shotgun sequence of Phytohabitans rumicis NBRC 108638.</title>
        <authorList>
            <person name="Komaki H."/>
            <person name="Tamura T."/>
        </authorList>
    </citation>
    <scope>NUCLEOTIDE SEQUENCE [LARGE SCALE GENOMIC DNA]</scope>
    <source>
        <strain evidence="1 2">NBRC 108638</strain>
    </source>
</reference>
<gene>
    <name evidence="1" type="ORF">Prum_024080</name>
</gene>
<protein>
    <submittedName>
        <fullName evidence="1">Uncharacterized protein</fullName>
    </submittedName>
</protein>
<keyword evidence="2" id="KW-1185">Reference proteome</keyword>
<proteinExistence type="predicted"/>
<evidence type="ECO:0000313" key="1">
    <source>
        <dbReference type="EMBL" id="GFJ88766.1"/>
    </source>
</evidence>
<comment type="caution">
    <text evidence="1">The sequence shown here is derived from an EMBL/GenBank/DDBJ whole genome shotgun (WGS) entry which is preliminary data.</text>
</comment>
<dbReference type="Proteomes" id="UP000482960">
    <property type="component" value="Unassembled WGS sequence"/>
</dbReference>
<evidence type="ECO:0000313" key="2">
    <source>
        <dbReference type="Proteomes" id="UP000482960"/>
    </source>
</evidence>
<sequence>MWTAQGEAAGATARTTTDIAVAQNLILNLTSNLQDFSEPGKGAEGDTDTVSLVSTRFRIAWLLRSLRRHAQDPVLRNGRRFAAAFPSGIEGEVAGGINPSQVTRWETGQTPVTYRVLRGYERLLGLGRRSLVTLVDSTVRFEQGVIGAPPLGRPAVPDEAVRQRRLLDLVERADSPAPMHSRDWDDLTALLSGWRYPCLRDRDWEQLTGRLATELYVSEGHAWLRRQEALFRLLGHPSGGRIAIATCAGLLADPTNPGCGDILLTLDGVREESASGLVLRQFQAASGGEAQHRAAVVSLQKLKLGHFRGRHLDTLVTHATELVTLPQLHGTLRVMAAELLRIVPHPHRAAREQLRRAADAHRSVAAVSRTGRLHASRAAATVPDGDPVLGALVEDLLHQPDVSRRFFAAQWLALSPYGRPLGRQLAAELRRPEVMRDEVTAPVHLEALTILGSPAERPLGERLLVSPGLPASVRVSAARALTHMPGRSADAFWRRALAHHRAAWHRMPSPGVAAVLDHLVYAAGSTQNHGMLRDVAADPSLPATMRSVARWWCRHPDLAPAGVET</sequence>
<accession>A0A6V8L3R6</accession>
<reference evidence="1 2" key="2">
    <citation type="submission" date="2020-03" db="EMBL/GenBank/DDBJ databases">
        <authorList>
            <person name="Ichikawa N."/>
            <person name="Kimura A."/>
            <person name="Kitahashi Y."/>
            <person name="Uohara A."/>
        </authorList>
    </citation>
    <scope>NUCLEOTIDE SEQUENCE [LARGE SCALE GENOMIC DNA]</scope>
    <source>
        <strain evidence="1 2">NBRC 108638</strain>
    </source>
</reference>
<dbReference type="EMBL" id="BLPG01000001">
    <property type="protein sequence ID" value="GFJ88766.1"/>
    <property type="molecule type" value="Genomic_DNA"/>
</dbReference>